<proteinExistence type="predicted"/>
<dbReference type="EMBL" id="LHQQ01000004">
    <property type="protein sequence ID" value="KOS48543.1"/>
    <property type="molecule type" value="Genomic_DNA"/>
</dbReference>
<protein>
    <submittedName>
        <fullName evidence="1">Uncharacterized protein</fullName>
    </submittedName>
</protein>
<dbReference type="OrthoDB" id="10542562at2759"/>
<dbReference type="Proteomes" id="UP000037696">
    <property type="component" value="Unassembled WGS sequence"/>
</dbReference>
<name>A0A0M9WKR1_9EURO</name>
<evidence type="ECO:0000313" key="1">
    <source>
        <dbReference type="EMBL" id="KOS48543.1"/>
    </source>
</evidence>
<sequence>MAGPVDVESVGKRWFVRARRVVVLEVRPGVGLWCFALVLNLREYHRSSHHWRGRWFVQLVGLTRVGKELKDLLVVQ</sequence>
<comment type="caution">
    <text evidence="1">The sequence shown here is derived from an EMBL/GenBank/DDBJ whole genome shotgun (WGS) entry which is preliminary data.</text>
</comment>
<keyword evidence="2" id="KW-1185">Reference proteome</keyword>
<organism evidence="1 2">
    <name type="scientific">Penicillium nordicum</name>
    <dbReference type="NCBI Taxonomy" id="229535"/>
    <lineage>
        <taxon>Eukaryota</taxon>
        <taxon>Fungi</taxon>
        <taxon>Dikarya</taxon>
        <taxon>Ascomycota</taxon>
        <taxon>Pezizomycotina</taxon>
        <taxon>Eurotiomycetes</taxon>
        <taxon>Eurotiomycetidae</taxon>
        <taxon>Eurotiales</taxon>
        <taxon>Aspergillaceae</taxon>
        <taxon>Penicillium</taxon>
    </lineage>
</organism>
<accession>A0A0M9WKR1</accession>
<dbReference type="AlphaFoldDB" id="A0A0M9WKR1"/>
<reference evidence="1 2" key="1">
    <citation type="submission" date="2015-08" db="EMBL/GenBank/DDBJ databases">
        <title>Genome sequencing of Penicillium nordicum.</title>
        <authorList>
            <person name="Nguyen H.D."/>
            <person name="Seifert K.A."/>
        </authorList>
    </citation>
    <scope>NUCLEOTIDE SEQUENCE [LARGE SCALE GENOMIC DNA]</scope>
    <source>
        <strain evidence="1 2">DAOMC 185683</strain>
    </source>
</reference>
<evidence type="ECO:0000313" key="2">
    <source>
        <dbReference type="Proteomes" id="UP000037696"/>
    </source>
</evidence>
<gene>
    <name evidence="1" type="ORF">ACN38_g502</name>
</gene>